<dbReference type="Proteomes" id="UP000033483">
    <property type="component" value="Unassembled WGS sequence"/>
</dbReference>
<sequence length="201" mass="21741">ICPIVCKFPAAIHIVGETYKSLDTRSIGGDNHYTLARIGCHDVVVVCVCECGTLPAAAATKTVRLTFPNIEFYLLVGIFGGVPSEADDIRLNDIVVSYPNGQSPGVIKHDLGKIDSGGFVRTRILNKPHKALLNVVNKLKACLESINKASKSTYPLIHYGTIASGDQVIKNEAFRDDTLKEDSILCFKMEAAGLSVKRPRG</sequence>
<protein>
    <recommendedName>
        <fullName evidence="3">Nucleoside phosphorylase domain-containing protein</fullName>
    </recommendedName>
</protein>
<evidence type="ECO:0000313" key="1">
    <source>
        <dbReference type="EMBL" id="KKA27442.1"/>
    </source>
</evidence>
<dbReference type="SUPFAM" id="SSF53167">
    <property type="entry name" value="Purine and uridine phosphorylases"/>
    <property type="match status" value="1"/>
</dbReference>
<feature type="non-terminal residue" evidence="1">
    <location>
        <position position="1"/>
    </location>
</feature>
<dbReference type="EMBL" id="LAEV01001736">
    <property type="protein sequence ID" value="KKA27442.1"/>
    <property type="molecule type" value="Genomic_DNA"/>
</dbReference>
<dbReference type="Gene3D" id="3.40.50.1580">
    <property type="entry name" value="Nucleoside phosphorylase domain"/>
    <property type="match status" value="1"/>
</dbReference>
<dbReference type="InterPro" id="IPR035994">
    <property type="entry name" value="Nucleoside_phosphorylase_sf"/>
</dbReference>
<proteinExistence type="predicted"/>
<evidence type="ECO:0008006" key="3">
    <source>
        <dbReference type="Google" id="ProtNLM"/>
    </source>
</evidence>
<dbReference type="PANTHER" id="PTHR46082">
    <property type="entry name" value="ATP/GTP-BINDING PROTEIN-RELATED"/>
    <property type="match status" value="1"/>
</dbReference>
<name>A0A0F4ZA66_9PEZI</name>
<organism evidence="1 2">
    <name type="scientific">Thielaviopsis punctulata</name>
    <dbReference type="NCBI Taxonomy" id="72032"/>
    <lineage>
        <taxon>Eukaryota</taxon>
        <taxon>Fungi</taxon>
        <taxon>Dikarya</taxon>
        <taxon>Ascomycota</taxon>
        <taxon>Pezizomycotina</taxon>
        <taxon>Sordariomycetes</taxon>
        <taxon>Hypocreomycetidae</taxon>
        <taxon>Microascales</taxon>
        <taxon>Ceratocystidaceae</taxon>
        <taxon>Thielaviopsis</taxon>
    </lineage>
</organism>
<evidence type="ECO:0000313" key="2">
    <source>
        <dbReference type="Proteomes" id="UP000033483"/>
    </source>
</evidence>
<dbReference type="GO" id="GO:0003824">
    <property type="term" value="F:catalytic activity"/>
    <property type="evidence" value="ECO:0007669"/>
    <property type="project" value="InterPro"/>
</dbReference>
<comment type="caution">
    <text evidence="1">The sequence shown here is derived from an EMBL/GenBank/DDBJ whole genome shotgun (WGS) entry which is preliminary data.</text>
</comment>
<accession>A0A0F4ZA66</accession>
<keyword evidence="2" id="KW-1185">Reference proteome</keyword>
<reference evidence="1 2" key="1">
    <citation type="submission" date="2015-03" db="EMBL/GenBank/DDBJ databases">
        <authorList>
            <person name="Radwan O."/>
            <person name="Al-Naeli F.A."/>
            <person name="Rendon G.A."/>
            <person name="Fields C."/>
        </authorList>
    </citation>
    <scope>NUCLEOTIDE SEQUENCE [LARGE SCALE GENOMIC DNA]</scope>
    <source>
        <strain evidence="1">CR-DP1</strain>
    </source>
</reference>
<dbReference type="PANTHER" id="PTHR46082:SF6">
    <property type="entry name" value="AAA+ ATPASE DOMAIN-CONTAINING PROTEIN-RELATED"/>
    <property type="match status" value="1"/>
</dbReference>
<dbReference type="GO" id="GO:0009116">
    <property type="term" value="P:nucleoside metabolic process"/>
    <property type="evidence" value="ECO:0007669"/>
    <property type="project" value="InterPro"/>
</dbReference>
<dbReference type="OrthoDB" id="163438at2759"/>
<gene>
    <name evidence="1" type="ORF">TD95_005223</name>
</gene>
<dbReference type="InterPro" id="IPR053137">
    <property type="entry name" value="NLR-like"/>
</dbReference>
<dbReference type="AlphaFoldDB" id="A0A0F4ZA66"/>